<dbReference type="Gene3D" id="3.40.50.2000">
    <property type="entry name" value="Glycogen Phosphorylase B"/>
    <property type="match status" value="2"/>
</dbReference>
<dbReference type="RefSeq" id="WP_394828891.1">
    <property type="nucleotide sequence ID" value="NZ_CP089984.1"/>
</dbReference>
<keyword evidence="4" id="KW-1185">Reference proteome</keyword>
<organism evidence="3 4">
    <name type="scientific">Pendulispora albinea</name>
    <dbReference type="NCBI Taxonomy" id="2741071"/>
    <lineage>
        <taxon>Bacteria</taxon>
        <taxon>Pseudomonadati</taxon>
        <taxon>Myxococcota</taxon>
        <taxon>Myxococcia</taxon>
        <taxon>Myxococcales</taxon>
        <taxon>Sorangiineae</taxon>
        <taxon>Pendulisporaceae</taxon>
        <taxon>Pendulispora</taxon>
    </lineage>
</organism>
<gene>
    <name evidence="3" type="ORF">LZC94_18790</name>
</gene>
<dbReference type="PANTHER" id="PTHR12526">
    <property type="entry name" value="GLYCOSYLTRANSFERASE"/>
    <property type="match status" value="1"/>
</dbReference>
<dbReference type="CDD" id="cd03801">
    <property type="entry name" value="GT4_PimA-like"/>
    <property type="match status" value="1"/>
</dbReference>
<dbReference type="SUPFAM" id="SSF53756">
    <property type="entry name" value="UDP-Glycosyltransferase/glycogen phosphorylase"/>
    <property type="match status" value="1"/>
</dbReference>
<accession>A0ABZ2M9V6</accession>
<proteinExistence type="predicted"/>
<feature type="domain" description="Glycosyl transferase family 1" evidence="1">
    <location>
        <begin position="187"/>
        <end position="339"/>
    </location>
</feature>
<protein>
    <submittedName>
        <fullName evidence="3">Glycosyltransferase family 4 protein</fullName>
    </submittedName>
</protein>
<dbReference type="InterPro" id="IPR001296">
    <property type="entry name" value="Glyco_trans_1"/>
</dbReference>
<evidence type="ECO:0000259" key="1">
    <source>
        <dbReference type="Pfam" id="PF00534"/>
    </source>
</evidence>
<dbReference type="EMBL" id="CP089984">
    <property type="protein sequence ID" value="WXB19267.1"/>
    <property type="molecule type" value="Genomic_DNA"/>
</dbReference>
<evidence type="ECO:0000313" key="3">
    <source>
        <dbReference type="EMBL" id="WXB19267.1"/>
    </source>
</evidence>
<reference evidence="3 4" key="1">
    <citation type="submission" date="2021-12" db="EMBL/GenBank/DDBJ databases">
        <title>Discovery of the Pendulisporaceae a myxobacterial family with distinct sporulation behavior and unique specialized metabolism.</title>
        <authorList>
            <person name="Garcia R."/>
            <person name="Popoff A."/>
            <person name="Bader C.D."/>
            <person name="Loehr J."/>
            <person name="Walesch S."/>
            <person name="Walt C."/>
            <person name="Boldt J."/>
            <person name="Bunk B."/>
            <person name="Haeckl F.J.F.P.J."/>
            <person name="Gunesch A.P."/>
            <person name="Birkelbach J."/>
            <person name="Nuebel U."/>
            <person name="Pietschmann T."/>
            <person name="Bach T."/>
            <person name="Mueller R."/>
        </authorList>
    </citation>
    <scope>NUCLEOTIDE SEQUENCE [LARGE SCALE GENOMIC DNA]</scope>
    <source>
        <strain evidence="3 4">MSr11954</strain>
    </source>
</reference>
<feature type="domain" description="Glycosyltransferase subfamily 4-like N-terminal" evidence="2">
    <location>
        <begin position="14"/>
        <end position="178"/>
    </location>
</feature>
<sequence>MEIRVLHVVIAGEVGGAERMLCDLASRPDESGAAHAIALITPNTALAALFERAGLRVCDRGRSRESALAFLWSALGPRDVAWLVEVARAERANIVQLHTFGSQVTGTRAALRLGLPVVRTEHSTRVYDDPSCWPFSRWSLRRAHSAVFVSEHVRRTAMAKDPKMFPRARVIHNGVDTAHFTGAPPPRSGPFTFALVGRLERRKGVDRAIEALRHVPEARLEIVGDGTERTSLESLVREHALEARVRFHGMLDDPRPVLLQAHAALCSSREEGLGIANLEAMSMGRPVVASPVGGVPEIVQEGITGFLAHDRSVPALSLRMHDAVKHRDRMLAIGETARRFVVERCSIESMCRGYGAVYRELVL</sequence>
<dbReference type="Pfam" id="PF13439">
    <property type="entry name" value="Glyco_transf_4"/>
    <property type="match status" value="1"/>
</dbReference>
<evidence type="ECO:0000313" key="4">
    <source>
        <dbReference type="Proteomes" id="UP001370348"/>
    </source>
</evidence>
<dbReference type="Proteomes" id="UP001370348">
    <property type="component" value="Chromosome"/>
</dbReference>
<evidence type="ECO:0000259" key="2">
    <source>
        <dbReference type="Pfam" id="PF13439"/>
    </source>
</evidence>
<dbReference type="Pfam" id="PF00534">
    <property type="entry name" value="Glycos_transf_1"/>
    <property type="match status" value="1"/>
</dbReference>
<dbReference type="InterPro" id="IPR028098">
    <property type="entry name" value="Glyco_trans_4-like_N"/>
</dbReference>
<name>A0ABZ2M9V6_9BACT</name>